<dbReference type="EMBL" id="CP063164">
    <property type="protein sequence ID" value="QOR61653.1"/>
    <property type="molecule type" value="Genomic_DNA"/>
</dbReference>
<dbReference type="SUPFAM" id="SSF63867">
    <property type="entry name" value="MoeA C-terminal domain-like"/>
    <property type="match status" value="1"/>
</dbReference>
<dbReference type="InterPro" id="IPR036135">
    <property type="entry name" value="MoeA_linker/N_sf"/>
</dbReference>
<dbReference type="PANTHER" id="PTHR10192:SF5">
    <property type="entry name" value="GEPHYRIN"/>
    <property type="match status" value="1"/>
</dbReference>
<dbReference type="NCBIfam" id="TIGR00177">
    <property type="entry name" value="molyb_syn"/>
    <property type="match status" value="1"/>
</dbReference>
<dbReference type="SUPFAM" id="SSF63882">
    <property type="entry name" value="MoeA N-terminal region -like"/>
    <property type="match status" value="1"/>
</dbReference>
<dbReference type="AlphaFoldDB" id="A0A7M1S2I0"/>
<evidence type="ECO:0000256" key="3">
    <source>
        <dbReference type="ARBA" id="ARBA00047317"/>
    </source>
</evidence>
<comment type="cofactor">
    <cofactor evidence="4">
        <name>Mg(2+)</name>
        <dbReference type="ChEBI" id="CHEBI:18420"/>
    </cofactor>
</comment>
<dbReference type="SMART" id="SM00852">
    <property type="entry name" value="MoCF_biosynth"/>
    <property type="match status" value="1"/>
</dbReference>
<dbReference type="GO" id="GO:0061599">
    <property type="term" value="F:molybdopterin molybdotransferase activity"/>
    <property type="evidence" value="ECO:0007669"/>
    <property type="project" value="UniProtKB-UniRule"/>
</dbReference>
<organism evidence="6 7">
    <name type="scientific">Sulfurovum indicum</name>
    <dbReference type="NCBI Taxonomy" id="2779528"/>
    <lineage>
        <taxon>Bacteria</taxon>
        <taxon>Pseudomonadati</taxon>
        <taxon>Campylobacterota</taxon>
        <taxon>Epsilonproteobacteria</taxon>
        <taxon>Campylobacterales</taxon>
        <taxon>Sulfurovaceae</taxon>
        <taxon>Sulfurovum</taxon>
    </lineage>
</organism>
<keyword evidence="4 6" id="KW-0808">Transferase</keyword>
<evidence type="ECO:0000313" key="6">
    <source>
        <dbReference type="EMBL" id="QOR61653.1"/>
    </source>
</evidence>
<dbReference type="PANTHER" id="PTHR10192">
    <property type="entry name" value="MOLYBDOPTERIN BIOSYNTHESIS PROTEIN"/>
    <property type="match status" value="1"/>
</dbReference>
<comment type="pathway">
    <text evidence="4">Cofactor biosynthesis; molybdopterin biosynthesis.</text>
</comment>
<evidence type="ECO:0000259" key="5">
    <source>
        <dbReference type="SMART" id="SM00852"/>
    </source>
</evidence>
<dbReference type="KEGG" id="sinu:IMZ28_09465"/>
<dbReference type="InterPro" id="IPR005110">
    <property type="entry name" value="MoeA_linker/N"/>
</dbReference>
<dbReference type="EC" id="2.10.1.1" evidence="4"/>
<dbReference type="Pfam" id="PF00994">
    <property type="entry name" value="MoCF_biosynth"/>
    <property type="match status" value="1"/>
</dbReference>
<gene>
    <name evidence="6" type="ORF">IMZ28_09465</name>
</gene>
<evidence type="ECO:0000313" key="7">
    <source>
        <dbReference type="Proteomes" id="UP000595074"/>
    </source>
</evidence>
<dbReference type="CDD" id="cd00887">
    <property type="entry name" value="MoeA"/>
    <property type="match status" value="1"/>
</dbReference>
<proteinExistence type="inferred from homology"/>
<dbReference type="RefSeq" id="WP_197548362.1">
    <property type="nucleotide sequence ID" value="NZ_CP063164.1"/>
</dbReference>
<dbReference type="SUPFAM" id="SSF53218">
    <property type="entry name" value="Molybdenum cofactor biosynthesis proteins"/>
    <property type="match status" value="1"/>
</dbReference>
<dbReference type="Proteomes" id="UP000595074">
    <property type="component" value="Chromosome"/>
</dbReference>
<keyword evidence="4" id="KW-0501">Molybdenum cofactor biosynthesis</keyword>
<dbReference type="InterPro" id="IPR036688">
    <property type="entry name" value="MoeA_C_domain_IV_sf"/>
</dbReference>
<dbReference type="UniPathway" id="UPA00344"/>
<protein>
    <recommendedName>
        <fullName evidence="4">Molybdopterin molybdenumtransferase</fullName>
        <ecNumber evidence="4">2.10.1.1</ecNumber>
    </recommendedName>
</protein>
<feature type="domain" description="MoaB/Mog" evidence="5">
    <location>
        <begin position="179"/>
        <end position="316"/>
    </location>
</feature>
<dbReference type="InterPro" id="IPR038987">
    <property type="entry name" value="MoeA-like"/>
</dbReference>
<accession>A0A7M1S2I0</accession>
<keyword evidence="4" id="KW-0479">Metal-binding</keyword>
<keyword evidence="7" id="KW-1185">Reference proteome</keyword>
<sequence length="413" mass="44702">MTTLDVISLQKACETAIEYAQKKSGSEIISITNALGRILAKEIIAKKNLPSFDNSAMDGFAFRAIDAGKRLQVVKTIFAGEVPHASCKEGECYRIMTGAQIPSDVDTVVPIEDCSDVTDDAVTIPANIKAGSNFRKKGEELAVGNNIFETGHILRASDIALLSAQGIMAVEVLMQPRIAVVSTGDEIKEPWEEANEDEIYNANAFGISALLKSFGFISTYVGSIPDNLEASINFISTLKSYDVVITTGGISMGDADFLYDAFIANGLKPLFHGINLKPGRPTMMGTMGNTFVMGMPGNPLTTMLTVHAISLPVLFKIAGANNIYHTFSYAEFSHDLLLKPGRTNIVIGKLENGIFIPTRNNKIGSGMLTPLSESNAVAYFGEDVSKVEGEDLIKVILFNDRTRAKENRSINYH</sequence>
<name>A0A7M1S2I0_9BACT</name>
<evidence type="ECO:0000256" key="1">
    <source>
        <dbReference type="ARBA" id="ARBA00002901"/>
    </source>
</evidence>
<dbReference type="GO" id="GO:0005829">
    <property type="term" value="C:cytosol"/>
    <property type="evidence" value="ECO:0007669"/>
    <property type="project" value="TreeGrafter"/>
</dbReference>
<comment type="function">
    <text evidence="1 4">Catalyzes the insertion of molybdate into adenylated molybdopterin with the concomitant release of AMP.</text>
</comment>
<reference evidence="6 7" key="1">
    <citation type="submission" date="2020-10" db="EMBL/GenBank/DDBJ databases">
        <title>The genome of sulfurovum sp.</title>
        <authorList>
            <person name="Xie S."/>
            <person name="Shao Z."/>
            <person name="Jiang L."/>
        </authorList>
    </citation>
    <scope>NUCLEOTIDE SEQUENCE [LARGE SCALE GENOMIC DNA]</scope>
    <source>
        <strain evidence="6 7">ST-419</strain>
    </source>
</reference>
<dbReference type="InterPro" id="IPR001453">
    <property type="entry name" value="MoaB/Mog_dom"/>
</dbReference>
<comment type="catalytic activity">
    <reaction evidence="3">
        <text>adenylyl-molybdopterin + molybdate = Mo-molybdopterin + AMP + H(+)</text>
        <dbReference type="Rhea" id="RHEA:35047"/>
        <dbReference type="ChEBI" id="CHEBI:15378"/>
        <dbReference type="ChEBI" id="CHEBI:36264"/>
        <dbReference type="ChEBI" id="CHEBI:62727"/>
        <dbReference type="ChEBI" id="CHEBI:71302"/>
        <dbReference type="ChEBI" id="CHEBI:456215"/>
        <dbReference type="EC" id="2.10.1.1"/>
    </reaction>
</comment>
<keyword evidence="4" id="KW-0460">Magnesium</keyword>
<dbReference type="Pfam" id="PF03453">
    <property type="entry name" value="MoeA_N"/>
    <property type="match status" value="1"/>
</dbReference>
<dbReference type="InterPro" id="IPR036425">
    <property type="entry name" value="MoaB/Mog-like_dom_sf"/>
</dbReference>
<evidence type="ECO:0000256" key="2">
    <source>
        <dbReference type="ARBA" id="ARBA00010763"/>
    </source>
</evidence>
<dbReference type="GO" id="GO:0006777">
    <property type="term" value="P:Mo-molybdopterin cofactor biosynthetic process"/>
    <property type="evidence" value="ECO:0007669"/>
    <property type="project" value="UniProtKB-UniRule"/>
</dbReference>
<dbReference type="Gene3D" id="2.170.190.11">
    <property type="entry name" value="Molybdopterin biosynthesis moea protein, domain 3"/>
    <property type="match status" value="1"/>
</dbReference>
<dbReference type="Gene3D" id="2.40.340.10">
    <property type="entry name" value="MoeA, C-terminal, domain IV"/>
    <property type="match status" value="1"/>
</dbReference>
<comment type="similarity">
    <text evidence="2 4">Belongs to the MoeA family.</text>
</comment>
<evidence type="ECO:0000256" key="4">
    <source>
        <dbReference type="RuleBase" id="RU365090"/>
    </source>
</evidence>
<dbReference type="Gene3D" id="3.90.105.10">
    <property type="entry name" value="Molybdopterin biosynthesis moea protein, domain 2"/>
    <property type="match status" value="1"/>
</dbReference>
<dbReference type="Gene3D" id="3.40.980.10">
    <property type="entry name" value="MoaB/Mog-like domain"/>
    <property type="match status" value="1"/>
</dbReference>
<keyword evidence="4" id="KW-0500">Molybdenum</keyword>
<dbReference type="GO" id="GO:0046872">
    <property type="term" value="F:metal ion binding"/>
    <property type="evidence" value="ECO:0007669"/>
    <property type="project" value="UniProtKB-UniRule"/>
</dbReference>